<dbReference type="InterPro" id="IPR018713">
    <property type="entry name" value="MPAB/Lcp_cat_dom"/>
</dbReference>
<dbReference type="PANTHER" id="PTHR37539">
    <property type="entry name" value="SECRETED PROTEIN-RELATED"/>
    <property type="match status" value="1"/>
</dbReference>
<dbReference type="Proteomes" id="UP001344906">
    <property type="component" value="Unassembled WGS sequence"/>
</dbReference>
<dbReference type="InterPro" id="IPR037473">
    <property type="entry name" value="Lcp-like"/>
</dbReference>
<gene>
    <name evidence="2" type="ORF">KDH_07390</name>
</gene>
<accession>A0ABQ6FJQ7</accession>
<comment type="caution">
    <text evidence="2">The sequence shown here is derived from an EMBL/GenBank/DDBJ whole genome shotgun (WGS) entry which is preliminary data.</text>
</comment>
<dbReference type="EMBL" id="BSRI01000001">
    <property type="protein sequence ID" value="GLV53888.1"/>
    <property type="molecule type" value="Genomic_DNA"/>
</dbReference>
<protein>
    <recommendedName>
        <fullName evidence="1">ER-bound oxygenase mpaB/mpaB'/Rubber oxygenase catalytic domain-containing protein</fullName>
    </recommendedName>
</protein>
<dbReference type="RefSeq" id="WP_338247611.1">
    <property type="nucleotide sequence ID" value="NZ_BSRI01000001.1"/>
</dbReference>
<dbReference type="PANTHER" id="PTHR37539:SF1">
    <property type="entry name" value="ER-BOUND OXYGENASE MPAB_MPAB'_RUBBER OXYGENASE CATALYTIC DOMAIN-CONTAINING PROTEIN"/>
    <property type="match status" value="1"/>
</dbReference>
<organism evidence="2 3">
    <name type="scientific">Dictyobacter halimunensis</name>
    <dbReference type="NCBI Taxonomy" id="3026934"/>
    <lineage>
        <taxon>Bacteria</taxon>
        <taxon>Bacillati</taxon>
        <taxon>Chloroflexota</taxon>
        <taxon>Ktedonobacteria</taxon>
        <taxon>Ktedonobacterales</taxon>
        <taxon>Dictyobacteraceae</taxon>
        <taxon>Dictyobacter</taxon>
    </lineage>
</organism>
<name>A0ABQ6FJQ7_9CHLR</name>
<dbReference type="Pfam" id="PF09995">
    <property type="entry name" value="MPAB_Lcp_cat"/>
    <property type="match status" value="1"/>
</dbReference>
<evidence type="ECO:0000313" key="2">
    <source>
        <dbReference type="EMBL" id="GLV53888.1"/>
    </source>
</evidence>
<proteinExistence type="predicted"/>
<keyword evidence="3" id="KW-1185">Reference proteome</keyword>
<feature type="domain" description="ER-bound oxygenase mpaB/mpaB'/Rubber oxygenase catalytic" evidence="1">
    <location>
        <begin position="132"/>
        <end position="340"/>
    </location>
</feature>
<evidence type="ECO:0000313" key="3">
    <source>
        <dbReference type="Proteomes" id="UP001344906"/>
    </source>
</evidence>
<evidence type="ECO:0000259" key="1">
    <source>
        <dbReference type="Pfam" id="PF09995"/>
    </source>
</evidence>
<sequence>MDRQQPLPATQTSTPPTSLIRLEEARQRFGDQKVQLLIELMYTGDTLADAVIKELEELGFEARAKLNSGIKEGLEVVEQPSPAIQAFLQQVESYPAWVDKERLQRGSEAFLSVGNVWLTFSLGPGSLTHTYSSPSIAQVLVKTGNLTTMAQRRLLETGAWNVSSILPGGLLRGADGYATNLQVRLLHARVRQTLLRHNWDQQALGTPINQVEMTRTWLDFTYVPFNALHKFGITFSEPEISDMYHFWQYIAYLLGIDERLYRDIVDQASAQEILELIDNTTEGTNQDSQVLVRAMLDAVTAILQPTLKLPSSIIFDLVSAITHHLHGNRLADQLAIKKTWISALMPVITLINRVQRAWNRRSPVARRCFIDRTVTAFLQIPPLQGSTTYQRNVTEPTQQELPKALVQQAE</sequence>
<reference evidence="2 3" key="1">
    <citation type="submission" date="2023-02" db="EMBL/GenBank/DDBJ databases">
        <title>Dictyobacter halimunensis sp. nov., a new member of the class Ktedonobacteria from forest soil in a geothermal area.</title>
        <authorList>
            <person name="Rachmania M.K."/>
            <person name="Ningsih F."/>
            <person name="Sakai Y."/>
            <person name="Yabe S."/>
            <person name="Yokota A."/>
            <person name="Sjamsuridzal W."/>
        </authorList>
    </citation>
    <scope>NUCLEOTIDE SEQUENCE [LARGE SCALE GENOMIC DNA]</scope>
    <source>
        <strain evidence="2 3">S3.2.2.5</strain>
    </source>
</reference>